<protein>
    <submittedName>
        <fullName evidence="1">Uncharacterized protein</fullName>
    </submittedName>
</protein>
<dbReference type="EMBL" id="JAUEPR010000041">
    <property type="protein sequence ID" value="KAK0472404.1"/>
    <property type="molecule type" value="Genomic_DNA"/>
</dbReference>
<sequence length="56" mass="6010">MNVQTGTIVFFYGSAGQIVQGVVQETSRLGDGAQILRIKIDNGTFITLPTAAIFHN</sequence>
<gene>
    <name evidence="1" type="ORF">IW261DRAFT_1508534</name>
</gene>
<organism evidence="1 2">
    <name type="scientific">Armillaria novae-zelandiae</name>
    <dbReference type="NCBI Taxonomy" id="153914"/>
    <lineage>
        <taxon>Eukaryota</taxon>
        <taxon>Fungi</taxon>
        <taxon>Dikarya</taxon>
        <taxon>Basidiomycota</taxon>
        <taxon>Agaricomycotina</taxon>
        <taxon>Agaricomycetes</taxon>
        <taxon>Agaricomycetidae</taxon>
        <taxon>Agaricales</taxon>
        <taxon>Marasmiineae</taxon>
        <taxon>Physalacriaceae</taxon>
        <taxon>Armillaria</taxon>
    </lineage>
</organism>
<name>A0AA39NV42_9AGAR</name>
<proteinExistence type="predicted"/>
<reference evidence="1" key="1">
    <citation type="submission" date="2023-06" db="EMBL/GenBank/DDBJ databases">
        <authorList>
            <consortium name="Lawrence Berkeley National Laboratory"/>
            <person name="Ahrendt S."/>
            <person name="Sahu N."/>
            <person name="Indic B."/>
            <person name="Wong-Bajracharya J."/>
            <person name="Merenyi Z."/>
            <person name="Ke H.-M."/>
            <person name="Monk M."/>
            <person name="Kocsube S."/>
            <person name="Drula E."/>
            <person name="Lipzen A."/>
            <person name="Balint B."/>
            <person name="Henrissat B."/>
            <person name="Andreopoulos B."/>
            <person name="Martin F.M."/>
            <person name="Harder C.B."/>
            <person name="Rigling D."/>
            <person name="Ford K.L."/>
            <person name="Foster G.D."/>
            <person name="Pangilinan J."/>
            <person name="Papanicolaou A."/>
            <person name="Barry K."/>
            <person name="LaButti K."/>
            <person name="Viragh M."/>
            <person name="Koriabine M."/>
            <person name="Yan M."/>
            <person name="Riley R."/>
            <person name="Champramary S."/>
            <person name="Plett K.L."/>
            <person name="Tsai I.J."/>
            <person name="Slot J."/>
            <person name="Sipos G."/>
            <person name="Plett J."/>
            <person name="Nagy L.G."/>
            <person name="Grigoriev I.V."/>
        </authorList>
    </citation>
    <scope>NUCLEOTIDE SEQUENCE</scope>
    <source>
        <strain evidence="1">ICMP 16352</strain>
    </source>
</reference>
<keyword evidence="2" id="KW-1185">Reference proteome</keyword>
<evidence type="ECO:0000313" key="1">
    <source>
        <dbReference type="EMBL" id="KAK0472404.1"/>
    </source>
</evidence>
<dbReference type="AlphaFoldDB" id="A0AA39NV42"/>
<dbReference type="Proteomes" id="UP001175227">
    <property type="component" value="Unassembled WGS sequence"/>
</dbReference>
<evidence type="ECO:0000313" key="2">
    <source>
        <dbReference type="Proteomes" id="UP001175227"/>
    </source>
</evidence>
<comment type="caution">
    <text evidence="1">The sequence shown here is derived from an EMBL/GenBank/DDBJ whole genome shotgun (WGS) entry which is preliminary data.</text>
</comment>
<accession>A0AA39NV42</accession>